<gene>
    <name evidence="2" type="ORF">EVAR_67611_1</name>
</gene>
<evidence type="ECO:0000256" key="1">
    <source>
        <dbReference type="SAM" id="MobiDB-lite"/>
    </source>
</evidence>
<protein>
    <submittedName>
        <fullName evidence="2">Uncharacterized protein</fullName>
    </submittedName>
</protein>
<keyword evidence="3" id="KW-1185">Reference proteome</keyword>
<dbReference type="AlphaFoldDB" id="A0A4C2A5J9"/>
<dbReference type="EMBL" id="BGZK01002618">
    <property type="protein sequence ID" value="GBP95368.1"/>
    <property type="molecule type" value="Genomic_DNA"/>
</dbReference>
<evidence type="ECO:0000313" key="3">
    <source>
        <dbReference type="Proteomes" id="UP000299102"/>
    </source>
</evidence>
<evidence type="ECO:0000313" key="2">
    <source>
        <dbReference type="EMBL" id="GBP95368.1"/>
    </source>
</evidence>
<name>A0A4C2A5J9_EUMVA</name>
<dbReference type="OrthoDB" id="5203861at2759"/>
<proteinExistence type="predicted"/>
<organism evidence="2 3">
    <name type="scientific">Eumeta variegata</name>
    <name type="common">Bagworm moth</name>
    <name type="synonym">Eumeta japonica</name>
    <dbReference type="NCBI Taxonomy" id="151549"/>
    <lineage>
        <taxon>Eukaryota</taxon>
        <taxon>Metazoa</taxon>
        <taxon>Ecdysozoa</taxon>
        <taxon>Arthropoda</taxon>
        <taxon>Hexapoda</taxon>
        <taxon>Insecta</taxon>
        <taxon>Pterygota</taxon>
        <taxon>Neoptera</taxon>
        <taxon>Endopterygota</taxon>
        <taxon>Lepidoptera</taxon>
        <taxon>Glossata</taxon>
        <taxon>Ditrysia</taxon>
        <taxon>Tineoidea</taxon>
        <taxon>Psychidae</taxon>
        <taxon>Oiketicinae</taxon>
        <taxon>Eumeta</taxon>
    </lineage>
</organism>
<feature type="compositionally biased region" description="Low complexity" evidence="1">
    <location>
        <begin position="96"/>
        <end position="108"/>
    </location>
</feature>
<sequence>MYEGIPLGGFTKALRSVYDDKAGLKINKLVVASQANKIIEREAPPPPAAAATGAGPTLPWAAVARPSPRVGAASGARRRTCGKQPKIVLSRERRSVSGVSRSGPVATP</sequence>
<accession>A0A4C2A5J9</accession>
<reference evidence="2 3" key="1">
    <citation type="journal article" date="2019" name="Commun. Biol.">
        <title>The bagworm genome reveals a unique fibroin gene that provides high tensile strength.</title>
        <authorList>
            <person name="Kono N."/>
            <person name="Nakamura H."/>
            <person name="Ohtoshi R."/>
            <person name="Tomita M."/>
            <person name="Numata K."/>
            <person name="Arakawa K."/>
        </authorList>
    </citation>
    <scope>NUCLEOTIDE SEQUENCE [LARGE SCALE GENOMIC DNA]</scope>
</reference>
<comment type="caution">
    <text evidence="2">The sequence shown here is derived from an EMBL/GenBank/DDBJ whole genome shotgun (WGS) entry which is preliminary data.</text>
</comment>
<feature type="region of interest" description="Disordered" evidence="1">
    <location>
        <begin position="69"/>
        <end position="108"/>
    </location>
</feature>
<dbReference type="Proteomes" id="UP000299102">
    <property type="component" value="Unassembled WGS sequence"/>
</dbReference>